<keyword evidence="1" id="KW-0812">Transmembrane</keyword>
<keyword evidence="1" id="KW-0472">Membrane</keyword>
<name>A0A542XE88_9MICO</name>
<feature type="transmembrane region" description="Helical" evidence="1">
    <location>
        <begin position="69"/>
        <end position="86"/>
    </location>
</feature>
<feature type="transmembrane region" description="Helical" evidence="1">
    <location>
        <begin position="7"/>
        <end position="26"/>
    </location>
</feature>
<dbReference type="EMBL" id="VFOK01000001">
    <property type="protein sequence ID" value="TQL34140.1"/>
    <property type="molecule type" value="Genomic_DNA"/>
</dbReference>
<evidence type="ECO:0000256" key="1">
    <source>
        <dbReference type="SAM" id="Phobius"/>
    </source>
</evidence>
<dbReference type="AlphaFoldDB" id="A0A542XE88"/>
<organism evidence="2 3">
    <name type="scientific">Barrientosiimonas humi</name>
    <dbReference type="NCBI Taxonomy" id="999931"/>
    <lineage>
        <taxon>Bacteria</taxon>
        <taxon>Bacillati</taxon>
        <taxon>Actinomycetota</taxon>
        <taxon>Actinomycetes</taxon>
        <taxon>Micrococcales</taxon>
        <taxon>Dermacoccaceae</taxon>
        <taxon>Barrientosiimonas</taxon>
    </lineage>
</organism>
<keyword evidence="3" id="KW-1185">Reference proteome</keyword>
<keyword evidence="1" id="KW-1133">Transmembrane helix</keyword>
<evidence type="ECO:0008006" key="4">
    <source>
        <dbReference type="Google" id="ProtNLM"/>
    </source>
</evidence>
<feature type="transmembrane region" description="Helical" evidence="1">
    <location>
        <begin position="98"/>
        <end position="117"/>
    </location>
</feature>
<dbReference type="Proteomes" id="UP000318336">
    <property type="component" value="Unassembled WGS sequence"/>
</dbReference>
<proteinExistence type="predicted"/>
<evidence type="ECO:0000313" key="3">
    <source>
        <dbReference type="Proteomes" id="UP000318336"/>
    </source>
</evidence>
<reference evidence="2 3" key="1">
    <citation type="submission" date="2019-06" db="EMBL/GenBank/DDBJ databases">
        <title>Sequencing the genomes of 1000 actinobacteria strains.</title>
        <authorList>
            <person name="Klenk H.-P."/>
        </authorList>
    </citation>
    <scope>NUCLEOTIDE SEQUENCE [LARGE SCALE GENOMIC DNA]</scope>
    <source>
        <strain evidence="2 3">DSM 24617</strain>
    </source>
</reference>
<sequence length="118" mass="12128">MKVVYDILVIVHLLGMAALVGGWFAVAASPRVSALMTWGARAQLLSGVVLVGLGESASALDKVLDHNKVGLKLLIAVAVLACAEMGRGRQQRGGRAIGLANAAGYLAVLNVIVAVGWP</sequence>
<comment type="caution">
    <text evidence="2">The sequence shown here is derived from an EMBL/GenBank/DDBJ whole genome shotgun (WGS) entry which is preliminary data.</text>
</comment>
<accession>A0A542XE88</accession>
<gene>
    <name evidence="2" type="ORF">FB554_2299</name>
</gene>
<dbReference type="RefSeq" id="WP_142006194.1">
    <property type="nucleotide sequence ID" value="NZ_CAJTBP010000001.1"/>
</dbReference>
<dbReference type="OrthoDB" id="3830423at2"/>
<protein>
    <recommendedName>
        <fullName evidence="4">Integral membrane protein</fullName>
    </recommendedName>
</protein>
<evidence type="ECO:0000313" key="2">
    <source>
        <dbReference type="EMBL" id="TQL34140.1"/>
    </source>
</evidence>